<feature type="domain" description="Cytochrome c" evidence="5">
    <location>
        <begin position="38"/>
        <end position="143"/>
    </location>
</feature>
<dbReference type="EMBL" id="JACIJM010000004">
    <property type="protein sequence ID" value="MBB5722260.1"/>
    <property type="molecule type" value="Genomic_DNA"/>
</dbReference>
<organism evidence="6 7">
    <name type="scientific">Yoonia ponticola</name>
    <dbReference type="NCBI Taxonomy" id="1524255"/>
    <lineage>
        <taxon>Bacteria</taxon>
        <taxon>Pseudomonadati</taxon>
        <taxon>Pseudomonadota</taxon>
        <taxon>Alphaproteobacteria</taxon>
        <taxon>Rhodobacterales</taxon>
        <taxon>Paracoccaceae</taxon>
        <taxon>Yoonia</taxon>
    </lineage>
</organism>
<evidence type="ECO:0000313" key="7">
    <source>
        <dbReference type="Proteomes" id="UP000535415"/>
    </source>
</evidence>
<accession>A0A7W9EZK0</accession>
<gene>
    <name evidence="6" type="ORF">FHS72_001884</name>
</gene>
<dbReference type="InterPro" id="IPR009056">
    <property type="entry name" value="Cyt_c-like_dom"/>
</dbReference>
<sequence length="319" mass="33171">MRGLFRFGIIAAILGGAFIGAVASWPIGKEETLGMLQGDPYRGAYLARSGGCIACHTNVDAGTPALAGGAPLETPFGTFVPPNITADPIGGIGGWTMDQFAVALRQGVSPDGQAYYPAFPYEFYAAFSDQDIADLWAAMQTVPPAGQAAAPHDLGFPFNQRWSLKLWRAAFLQPVTDLSPVMGKSDAWNRGQELVNGAAHCAACHTGRNLLGGLKPSEQFLGNDALPGGNTAPSITATDLAAGGWNEAAITYALRTGLMPDGDVFGGSMAEAVRDGTSFLDEADRQAIAAYLMDGKGPAAQQPADNGMAGMAHEGMTMN</sequence>
<reference evidence="6 7" key="1">
    <citation type="submission" date="2020-08" db="EMBL/GenBank/DDBJ databases">
        <title>Genomic Encyclopedia of Type Strains, Phase IV (KMG-IV): sequencing the most valuable type-strain genomes for metagenomic binning, comparative biology and taxonomic classification.</title>
        <authorList>
            <person name="Goeker M."/>
        </authorList>
    </citation>
    <scope>NUCLEOTIDE SEQUENCE [LARGE SCALE GENOMIC DNA]</scope>
    <source>
        <strain evidence="6 7">DSM 101064</strain>
    </source>
</reference>
<evidence type="ECO:0000256" key="1">
    <source>
        <dbReference type="ARBA" id="ARBA00022617"/>
    </source>
</evidence>
<dbReference type="Proteomes" id="UP000535415">
    <property type="component" value="Unassembled WGS sequence"/>
</dbReference>
<evidence type="ECO:0000259" key="5">
    <source>
        <dbReference type="PROSITE" id="PS51007"/>
    </source>
</evidence>
<dbReference type="GO" id="GO:0046872">
    <property type="term" value="F:metal ion binding"/>
    <property type="evidence" value="ECO:0007669"/>
    <property type="project" value="UniProtKB-KW"/>
</dbReference>
<evidence type="ECO:0000313" key="6">
    <source>
        <dbReference type="EMBL" id="MBB5722260.1"/>
    </source>
</evidence>
<keyword evidence="2 4" id="KW-0479">Metal-binding</keyword>
<dbReference type="Pfam" id="PF00034">
    <property type="entry name" value="Cytochrom_C"/>
    <property type="match status" value="1"/>
</dbReference>
<dbReference type="GO" id="GO:0020037">
    <property type="term" value="F:heme binding"/>
    <property type="evidence" value="ECO:0007669"/>
    <property type="project" value="InterPro"/>
</dbReference>
<dbReference type="GO" id="GO:0009055">
    <property type="term" value="F:electron transfer activity"/>
    <property type="evidence" value="ECO:0007669"/>
    <property type="project" value="InterPro"/>
</dbReference>
<feature type="domain" description="Cytochrome c" evidence="5">
    <location>
        <begin position="186"/>
        <end position="296"/>
    </location>
</feature>
<proteinExistence type="predicted"/>
<keyword evidence="1 4" id="KW-0349">Heme</keyword>
<evidence type="ECO:0000256" key="4">
    <source>
        <dbReference type="PROSITE-ProRule" id="PRU00433"/>
    </source>
</evidence>
<dbReference type="InterPro" id="IPR036909">
    <property type="entry name" value="Cyt_c-like_dom_sf"/>
</dbReference>
<dbReference type="Gene3D" id="1.10.760.10">
    <property type="entry name" value="Cytochrome c-like domain"/>
    <property type="match status" value="2"/>
</dbReference>
<protein>
    <submittedName>
        <fullName evidence="6">Mono/diheme cytochrome c family protein</fullName>
    </submittedName>
</protein>
<dbReference type="RefSeq" id="WP_183528329.1">
    <property type="nucleotide sequence ID" value="NZ_JACIJM010000004.1"/>
</dbReference>
<evidence type="ECO:0000256" key="2">
    <source>
        <dbReference type="ARBA" id="ARBA00022723"/>
    </source>
</evidence>
<comment type="caution">
    <text evidence="6">The sequence shown here is derived from an EMBL/GenBank/DDBJ whole genome shotgun (WGS) entry which is preliminary data.</text>
</comment>
<dbReference type="AlphaFoldDB" id="A0A7W9EZK0"/>
<name>A0A7W9EZK0_9RHOB</name>
<dbReference type="PROSITE" id="PS51007">
    <property type="entry name" value="CYTC"/>
    <property type="match status" value="2"/>
</dbReference>
<evidence type="ECO:0000256" key="3">
    <source>
        <dbReference type="ARBA" id="ARBA00023004"/>
    </source>
</evidence>
<dbReference type="PANTHER" id="PTHR35008:SF8">
    <property type="entry name" value="ALCOHOL DEHYDROGENASE CYTOCHROME C SUBUNIT"/>
    <property type="match status" value="1"/>
</dbReference>
<dbReference type="PANTHER" id="PTHR35008">
    <property type="entry name" value="BLL4482 PROTEIN-RELATED"/>
    <property type="match status" value="1"/>
</dbReference>
<keyword evidence="3 4" id="KW-0408">Iron</keyword>
<dbReference type="InterPro" id="IPR051459">
    <property type="entry name" value="Cytochrome_c-type_DH"/>
</dbReference>
<keyword evidence="7" id="KW-1185">Reference proteome</keyword>
<dbReference type="SUPFAM" id="SSF46626">
    <property type="entry name" value="Cytochrome c"/>
    <property type="match status" value="2"/>
</dbReference>